<name>A0A2Z3YVQ0_9CORY</name>
<accession>A0A2Z3YVQ0</accession>
<organism evidence="1 2">
    <name type="scientific">Corynebacterium provencense</name>
    <dbReference type="NCBI Taxonomy" id="1737425"/>
    <lineage>
        <taxon>Bacteria</taxon>
        <taxon>Bacillati</taxon>
        <taxon>Actinomycetota</taxon>
        <taxon>Actinomycetes</taxon>
        <taxon>Mycobacteriales</taxon>
        <taxon>Corynebacteriaceae</taxon>
        <taxon>Corynebacterium</taxon>
    </lineage>
</organism>
<evidence type="ECO:0000313" key="2">
    <source>
        <dbReference type="Proteomes" id="UP000247696"/>
    </source>
</evidence>
<evidence type="ECO:0000313" key="1">
    <source>
        <dbReference type="EMBL" id="AWT26634.1"/>
    </source>
</evidence>
<sequence length="76" mass="8014">MLSANHREVDATVAPLFIRLAVVVGDRARLWASVGASVVPGLDWWDGDLQSRGGVRGSPSISGSRSARIVRTWGGG</sequence>
<gene>
    <name evidence="1" type="ORF">Csp1_18610</name>
</gene>
<dbReference type="Proteomes" id="UP000247696">
    <property type="component" value="Chromosome"/>
</dbReference>
<dbReference type="KEGG" id="cpre:Csp1_18610"/>
<keyword evidence="2" id="KW-1185">Reference proteome</keyword>
<dbReference type="EMBL" id="CP024988">
    <property type="protein sequence ID" value="AWT26634.1"/>
    <property type="molecule type" value="Genomic_DNA"/>
</dbReference>
<dbReference type="AlphaFoldDB" id="A0A2Z3YVQ0"/>
<protein>
    <submittedName>
        <fullName evidence="1">Uncharacterized protein</fullName>
    </submittedName>
</protein>
<proteinExistence type="predicted"/>
<reference evidence="2" key="1">
    <citation type="submission" date="2017-11" db="EMBL/GenBank/DDBJ databases">
        <title>Otitis media/interna in a cat caused by the recently described species Corynebacterium provencense.</title>
        <authorList>
            <person name="Kittl S."/>
            <person name="Brodard I."/>
            <person name="Rychener L."/>
            <person name="Jores J."/>
            <person name="Roosje P."/>
            <person name="Gobeli Brawand S."/>
        </authorList>
    </citation>
    <scope>NUCLEOTIDE SEQUENCE [LARGE SCALE GENOMIC DNA]</scope>
    <source>
        <strain evidence="2">17KM38</strain>
    </source>
</reference>